<proteinExistence type="predicted"/>
<feature type="region of interest" description="Disordered" evidence="1">
    <location>
        <begin position="1"/>
        <end position="58"/>
    </location>
</feature>
<protein>
    <submittedName>
        <fullName evidence="2">Uncharacterized protein</fullName>
    </submittedName>
</protein>
<evidence type="ECO:0000313" key="2">
    <source>
        <dbReference type="EMBL" id="URE23386.1"/>
    </source>
</evidence>
<feature type="compositionally biased region" description="Basic and acidic residues" evidence="1">
    <location>
        <begin position="1"/>
        <end position="41"/>
    </location>
</feature>
<name>A0A9E7GY36_9LILI</name>
<feature type="region of interest" description="Disordered" evidence="1">
    <location>
        <begin position="107"/>
        <end position="136"/>
    </location>
</feature>
<dbReference type="EMBL" id="CP097510">
    <property type="protein sequence ID" value="URE23386.1"/>
    <property type="molecule type" value="Genomic_DNA"/>
</dbReference>
<organism evidence="2 3">
    <name type="scientific">Musa troglodytarum</name>
    <name type="common">fe'i banana</name>
    <dbReference type="NCBI Taxonomy" id="320322"/>
    <lineage>
        <taxon>Eukaryota</taxon>
        <taxon>Viridiplantae</taxon>
        <taxon>Streptophyta</taxon>
        <taxon>Embryophyta</taxon>
        <taxon>Tracheophyta</taxon>
        <taxon>Spermatophyta</taxon>
        <taxon>Magnoliopsida</taxon>
        <taxon>Liliopsida</taxon>
        <taxon>Zingiberales</taxon>
        <taxon>Musaceae</taxon>
        <taxon>Musa</taxon>
    </lineage>
</organism>
<feature type="compositionally biased region" description="Basic and acidic residues" evidence="1">
    <location>
        <begin position="115"/>
        <end position="136"/>
    </location>
</feature>
<dbReference type="OrthoDB" id="1098796at2759"/>
<sequence length="136" mass="14755">MFVCEEGERVSGEGEERSRDVSRSMDDSSKRRRRGDEDYRRPSKPPAATGGDSHVTDDEVEEFFAILRRMRDARPGRTWSPAFAWEDFFGADATKKGGATADACASDAAAAGAKSGEKDAAPRRVEPEGAGRRGPS</sequence>
<dbReference type="AlphaFoldDB" id="A0A9E7GY36"/>
<accession>A0A9E7GY36</accession>
<evidence type="ECO:0000256" key="1">
    <source>
        <dbReference type="SAM" id="MobiDB-lite"/>
    </source>
</evidence>
<keyword evidence="3" id="KW-1185">Reference proteome</keyword>
<evidence type="ECO:0000313" key="3">
    <source>
        <dbReference type="Proteomes" id="UP001055439"/>
    </source>
</evidence>
<dbReference type="Proteomes" id="UP001055439">
    <property type="component" value="Chromosome 8"/>
</dbReference>
<gene>
    <name evidence="2" type="ORF">MUK42_15616</name>
</gene>
<reference evidence="2" key="1">
    <citation type="submission" date="2022-05" db="EMBL/GenBank/DDBJ databases">
        <title>The Musa troglodytarum L. genome provides insights into the mechanism of non-climacteric behaviour and enrichment of carotenoids.</title>
        <authorList>
            <person name="Wang J."/>
        </authorList>
    </citation>
    <scope>NUCLEOTIDE SEQUENCE</scope>
    <source>
        <tissue evidence="2">Leaf</tissue>
    </source>
</reference>